<dbReference type="Pfam" id="PF06097">
    <property type="entry name" value="DUF945"/>
    <property type="match status" value="1"/>
</dbReference>
<comment type="caution">
    <text evidence="1">The sequence shown here is derived from an EMBL/GenBank/DDBJ whole genome shotgun (WGS) entry which is preliminary data.</text>
</comment>
<sequence length="429" mass="46388">MQKKWMIAGASVLVVAGAMPWIVGFVTEQQWQQATEEVNRSQPFVRMETGNYRRGVLGSELTGSLVLQNPDTGESHHLDYKASVSHGVTGSLLDFQPVGGWSPEGTDWFPDTEPRLTLETRLWGTATVELEAPTMTMTNEVTGESLNTSGGLARVEISEAGSRAEALMVWPAVSLSGPEVDIRIADIHLEQSMEHLVGDVWTGAGELDIGSMVVTPKTEAPVNFRDFSLTSATEANADETRIDSTVTIELEEIVRADRGYGPHRIEFALKDLDVASWSSLTGGMSDLQAMVVAAGPNGGPEPERQMAAMEQVNQALRDLAASGFSLGFPELSLSTPEGTVTGHAMIGHPELSADERAGMLMVMQRLTGDMSLNVPTVLVEKYPEVRLQLAPLIKQGLLIEDGDQLVMQAVMKDLMVDVNGREIPLPPLL</sequence>
<dbReference type="EMBL" id="JASSQD010000001">
    <property type="protein sequence ID" value="MDK9556341.1"/>
    <property type="molecule type" value="Genomic_DNA"/>
</dbReference>
<gene>
    <name evidence="1" type="ORF">QQF73_01795</name>
</gene>
<evidence type="ECO:0000313" key="1">
    <source>
        <dbReference type="EMBL" id="MDK9556341.1"/>
    </source>
</evidence>
<organism evidence="1 2">
    <name type="scientific">Marinobacter albus</name>
    <dbReference type="NCBI Taxonomy" id="3030833"/>
    <lineage>
        <taxon>Bacteria</taxon>
        <taxon>Pseudomonadati</taxon>
        <taxon>Pseudomonadota</taxon>
        <taxon>Gammaproteobacteria</taxon>
        <taxon>Pseudomonadales</taxon>
        <taxon>Marinobacteraceae</taxon>
        <taxon>Marinobacter</taxon>
    </lineage>
</organism>
<dbReference type="InterPro" id="IPR010352">
    <property type="entry name" value="DUF945"/>
</dbReference>
<reference evidence="1 2" key="1">
    <citation type="submission" date="2023-05" db="EMBL/GenBank/DDBJ databases">
        <title>Marinobacter albus sp. nov., a marine bacterium isolated from sand in a coastal intertidal zone of huludao.</title>
        <authorList>
            <person name="Deng T."/>
        </authorList>
    </citation>
    <scope>NUCLEOTIDE SEQUENCE [LARGE SCALE GENOMIC DNA]</scope>
    <source>
        <strain evidence="1 2">M216</strain>
    </source>
</reference>
<proteinExistence type="predicted"/>
<keyword evidence="2" id="KW-1185">Reference proteome</keyword>
<dbReference type="RefSeq" id="WP_219867130.1">
    <property type="nucleotide sequence ID" value="NZ_JASSQD010000001.1"/>
</dbReference>
<name>A0ABT7H9W5_9GAMM</name>
<accession>A0ABT7H9W5</accession>
<evidence type="ECO:0000313" key="2">
    <source>
        <dbReference type="Proteomes" id="UP001223547"/>
    </source>
</evidence>
<dbReference type="Proteomes" id="UP001223547">
    <property type="component" value="Unassembled WGS sequence"/>
</dbReference>
<protein>
    <submittedName>
        <fullName evidence="1">DUF945 family protein</fullName>
    </submittedName>
</protein>